<organism evidence="4 5">
    <name type="scientific">Dietzia lutea</name>
    <dbReference type="NCBI Taxonomy" id="546160"/>
    <lineage>
        <taxon>Bacteria</taxon>
        <taxon>Bacillati</taxon>
        <taxon>Actinomycetota</taxon>
        <taxon>Actinomycetes</taxon>
        <taxon>Mycobacteriales</taxon>
        <taxon>Dietziaceae</taxon>
        <taxon>Dietzia</taxon>
    </lineage>
</organism>
<gene>
    <name evidence="4" type="ORF">A6035_06095</name>
</gene>
<feature type="coiled-coil region" evidence="1">
    <location>
        <begin position="103"/>
        <end position="130"/>
    </location>
</feature>
<dbReference type="Pfam" id="PF24481">
    <property type="entry name" value="CT398_CC"/>
    <property type="match status" value="1"/>
</dbReference>
<dbReference type="Pfam" id="PF02591">
    <property type="entry name" value="Zn_ribbon_9"/>
    <property type="match status" value="1"/>
</dbReference>
<dbReference type="AlphaFoldDB" id="A0A2S1R676"/>
<dbReference type="InterPro" id="IPR056003">
    <property type="entry name" value="CT398_CC_hairpin"/>
</dbReference>
<evidence type="ECO:0000313" key="4">
    <source>
        <dbReference type="EMBL" id="AWH91800.1"/>
    </source>
</evidence>
<dbReference type="InterPro" id="IPR003743">
    <property type="entry name" value="Zf-RING_7"/>
</dbReference>
<feature type="coiled-coil region" evidence="1">
    <location>
        <begin position="51"/>
        <end position="78"/>
    </location>
</feature>
<dbReference type="EMBL" id="CP015449">
    <property type="protein sequence ID" value="AWH91800.1"/>
    <property type="molecule type" value="Genomic_DNA"/>
</dbReference>
<sequence length="245" mass="26613">MKADPHDQRRLVDIADLDLRLAGLAHRREHLPEQETLDGLTAERRAATESVARARIHLEDLDRALAKLRSDLDAVRRRRAHDSDLLASGSLSEHQSTELDYELRSLARRQEALESELGELSERHEAMEADVRHSGAIVTDLDARIGMARTLRDTALAELEDAVTATTAERAREAEGIPAELLDFYARCAESAGVGVGAAILGGGRCSACAMDLDRSTVAAFRSAPADDVLTCPECGVIVVRTGNQ</sequence>
<feature type="domain" description="C4-type zinc ribbon" evidence="2">
    <location>
        <begin position="205"/>
        <end position="239"/>
    </location>
</feature>
<reference evidence="4 5" key="1">
    <citation type="submission" date="2016-04" db="EMBL/GenBank/DDBJ databases">
        <title>Complete genome sequence of Dietzia lutea YIM 80766T, a strain isolated from desert soil in Egypt.</title>
        <authorList>
            <person name="Zhao J."/>
            <person name="Hu B."/>
            <person name="Geng S."/>
            <person name="Nie Y."/>
            <person name="Tang Y."/>
        </authorList>
    </citation>
    <scope>NUCLEOTIDE SEQUENCE [LARGE SCALE GENOMIC DNA]</scope>
    <source>
        <strain evidence="4 5">YIM 80766</strain>
    </source>
</reference>
<protein>
    <submittedName>
        <fullName evidence="4">Uncharacterized protein</fullName>
    </submittedName>
</protein>
<evidence type="ECO:0000256" key="1">
    <source>
        <dbReference type="SAM" id="Coils"/>
    </source>
</evidence>
<evidence type="ECO:0000313" key="5">
    <source>
        <dbReference type="Proteomes" id="UP000244928"/>
    </source>
</evidence>
<keyword evidence="1" id="KW-0175">Coiled coil</keyword>
<accession>A0A2S1R676</accession>
<dbReference type="Proteomes" id="UP000244928">
    <property type="component" value="Chromosome"/>
</dbReference>
<feature type="domain" description="CT398-like coiled coil hairpin" evidence="3">
    <location>
        <begin position="15"/>
        <end position="192"/>
    </location>
</feature>
<name>A0A2S1R676_9ACTN</name>
<dbReference type="Gene3D" id="1.10.287.1490">
    <property type="match status" value="1"/>
</dbReference>
<evidence type="ECO:0000259" key="3">
    <source>
        <dbReference type="Pfam" id="PF24481"/>
    </source>
</evidence>
<proteinExistence type="predicted"/>
<dbReference type="RefSeq" id="WP_108847057.1">
    <property type="nucleotide sequence ID" value="NZ_CP015449.1"/>
</dbReference>
<dbReference type="KEGG" id="dlu:A6035_06095"/>
<keyword evidence="5" id="KW-1185">Reference proteome</keyword>
<evidence type="ECO:0000259" key="2">
    <source>
        <dbReference type="Pfam" id="PF02591"/>
    </source>
</evidence>